<keyword evidence="3" id="KW-1185">Reference proteome</keyword>
<proteinExistence type="predicted"/>
<accession>A0A0D2GUD9</accession>
<sequence length="290" mass="32669">MKDSEDPARIIFSSTSRPASLVYQPILTPTPPSTQHGMTGSRSPGLIRKAMGLLERATPSIRFCLPEKAVIQPFEVVTLRRFLVRDLGIRVIPSAFEAYLQAADPFGFEDIPRTMFDECQPGVTQELENRWKQIEYTYSEAVRCQNYHKDENARTEVVRLVFQQCTAVPFAKKVDTALAFKPYHERVRKSLKDVQDKRPGMSLSQMSDAYTSGVVLPCGIEIRGSSGSYDEAIVQLGIWYSAGLQKRQEMSVTNASPSQKPLLGWTVIGHEWRPHISWRDDITGDVVGYP</sequence>
<name>A0A0D2GUD9_9EURO</name>
<dbReference type="AlphaFoldDB" id="A0A0D2GUD9"/>
<dbReference type="STRING" id="1442369.A0A0D2GUD9"/>
<dbReference type="VEuPathDB" id="FungiDB:Z518_07862"/>
<organism evidence="2 3">
    <name type="scientific">Rhinocladiella mackenziei CBS 650.93</name>
    <dbReference type="NCBI Taxonomy" id="1442369"/>
    <lineage>
        <taxon>Eukaryota</taxon>
        <taxon>Fungi</taxon>
        <taxon>Dikarya</taxon>
        <taxon>Ascomycota</taxon>
        <taxon>Pezizomycotina</taxon>
        <taxon>Eurotiomycetes</taxon>
        <taxon>Chaetothyriomycetidae</taxon>
        <taxon>Chaetothyriales</taxon>
        <taxon>Herpotrichiellaceae</taxon>
        <taxon>Rhinocladiella</taxon>
    </lineage>
</organism>
<dbReference type="EMBL" id="KN847480">
    <property type="protein sequence ID" value="KIX01923.1"/>
    <property type="molecule type" value="Genomic_DNA"/>
</dbReference>
<dbReference type="OrthoDB" id="4161186at2759"/>
<evidence type="ECO:0000313" key="2">
    <source>
        <dbReference type="EMBL" id="KIX01923.1"/>
    </source>
</evidence>
<dbReference type="InterPro" id="IPR046797">
    <property type="entry name" value="PDDEXK_12"/>
</dbReference>
<dbReference type="Pfam" id="PF20516">
    <property type="entry name" value="PDDEXK_12"/>
    <property type="match status" value="1"/>
</dbReference>
<dbReference type="RefSeq" id="XP_013269059.1">
    <property type="nucleotide sequence ID" value="XM_013413605.1"/>
</dbReference>
<evidence type="ECO:0000313" key="3">
    <source>
        <dbReference type="Proteomes" id="UP000053617"/>
    </source>
</evidence>
<dbReference type="GeneID" id="25295933"/>
<feature type="domain" description="PD-(D/E)XK nuclease-like" evidence="1">
    <location>
        <begin position="104"/>
        <end position="281"/>
    </location>
</feature>
<reference evidence="2 3" key="1">
    <citation type="submission" date="2015-01" db="EMBL/GenBank/DDBJ databases">
        <title>The Genome Sequence of Rhinocladiella mackenzie CBS 650.93.</title>
        <authorList>
            <consortium name="The Broad Institute Genomics Platform"/>
            <person name="Cuomo C."/>
            <person name="de Hoog S."/>
            <person name="Gorbushina A."/>
            <person name="Stielow B."/>
            <person name="Teixiera M."/>
            <person name="Abouelleil A."/>
            <person name="Chapman S.B."/>
            <person name="Priest M."/>
            <person name="Young S.K."/>
            <person name="Wortman J."/>
            <person name="Nusbaum C."/>
            <person name="Birren B."/>
        </authorList>
    </citation>
    <scope>NUCLEOTIDE SEQUENCE [LARGE SCALE GENOMIC DNA]</scope>
    <source>
        <strain evidence="2 3">CBS 650.93</strain>
    </source>
</reference>
<dbReference type="HOGENOM" id="CLU_960255_0_0_1"/>
<gene>
    <name evidence="2" type="ORF">Z518_07862</name>
</gene>
<evidence type="ECO:0000259" key="1">
    <source>
        <dbReference type="Pfam" id="PF20516"/>
    </source>
</evidence>
<protein>
    <submittedName>
        <fullName evidence="2">Rhinocladiella mackenziei CBS 650.93 unplaced genomic scaffold supercont1.6, whole genome shotgun sequence</fullName>
    </submittedName>
</protein>
<dbReference type="Proteomes" id="UP000053617">
    <property type="component" value="Unassembled WGS sequence"/>
</dbReference>